<dbReference type="HAMAP" id="MF_00409">
    <property type="entry name" value="LpxK"/>
    <property type="match status" value="1"/>
</dbReference>
<keyword evidence="9 13" id="KW-0418">Kinase</keyword>
<keyword evidence="7 13" id="KW-0808">Transferase</keyword>
<dbReference type="PANTHER" id="PTHR42724">
    <property type="entry name" value="TETRAACYLDISACCHARIDE 4'-KINASE"/>
    <property type="match status" value="1"/>
</dbReference>
<dbReference type="Proteomes" id="UP000601108">
    <property type="component" value="Unassembled WGS sequence"/>
</dbReference>
<evidence type="ECO:0000256" key="13">
    <source>
        <dbReference type="HAMAP-Rule" id="MF_00409"/>
    </source>
</evidence>
<evidence type="ECO:0000256" key="2">
    <source>
        <dbReference type="ARBA" id="ARBA00004870"/>
    </source>
</evidence>
<dbReference type="InterPro" id="IPR003758">
    <property type="entry name" value="LpxK"/>
</dbReference>
<evidence type="ECO:0000256" key="5">
    <source>
        <dbReference type="ARBA" id="ARBA00022516"/>
    </source>
</evidence>
<keyword evidence="11 13" id="KW-0443">Lipid metabolism</keyword>
<evidence type="ECO:0000256" key="10">
    <source>
        <dbReference type="ARBA" id="ARBA00022840"/>
    </source>
</evidence>
<evidence type="ECO:0000256" key="7">
    <source>
        <dbReference type="ARBA" id="ARBA00022679"/>
    </source>
</evidence>
<dbReference type="GO" id="GO:0009245">
    <property type="term" value="P:lipid A biosynthetic process"/>
    <property type="evidence" value="ECO:0007669"/>
    <property type="project" value="UniProtKB-UniRule"/>
</dbReference>
<comment type="caution">
    <text evidence="13">Lacks conserved residue(s) required for the propagation of feature annotation.</text>
</comment>
<gene>
    <name evidence="13 14" type="primary">lpxK</name>
    <name evidence="14" type="ORF">GCM10007384_22000</name>
</gene>
<dbReference type="InterPro" id="IPR027417">
    <property type="entry name" value="P-loop_NTPase"/>
</dbReference>
<dbReference type="NCBIfam" id="TIGR00682">
    <property type="entry name" value="lpxK"/>
    <property type="match status" value="1"/>
</dbReference>
<evidence type="ECO:0000256" key="3">
    <source>
        <dbReference type="ARBA" id="ARBA00012071"/>
    </source>
</evidence>
<evidence type="ECO:0000256" key="6">
    <source>
        <dbReference type="ARBA" id="ARBA00022556"/>
    </source>
</evidence>
<keyword evidence="10 13" id="KW-0067">ATP-binding</keyword>
<dbReference type="Pfam" id="PF02606">
    <property type="entry name" value="LpxK"/>
    <property type="match status" value="1"/>
</dbReference>
<name>A0A918JW33_9FLAO</name>
<organism evidence="14 15">
    <name type="scientific">Aquimarina muelleri</name>
    <dbReference type="NCBI Taxonomy" id="279356"/>
    <lineage>
        <taxon>Bacteria</taxon>
        <taxon>Pseudomonadati</taxon>
        <taxon>Bacteroidota</taxon>
        <taxon>Flavobacteriia</taxon>
        <taxon>Flavobacteriales</taxon>
        <taxon>Flavobacteriaceae</taxon>
        <taxon>Aquimarina</taxon>
    </lineage>
</organism>
<dbReference type="GO" id="GO:0005886">
    <property type="term" value="C:plasma membrane"/>
    <property type="evidence" value="ECO:0007669"/>
    <property type="project" value="TreeGrafter"/>
</dbReference>
<dbReference type="PANTHER" id="PTHR42724:SF1">
    <property type="entry name" value="TETRAACYLDISACCHARIDE 4'-KINASE, MITOCHONDRIAL-RELATED"/>
    <property type="match status" value="1"/>
</dbReference>
<dbReference type="EC" id="2.7.1.130" evidence="3 13"/>
<comment type="caution">
    <text evidence="14">The sequence shown here is derived from an EMBL/GenBank/DDBJ whole genome shotgun (WGS) entry which is preliminary data.</text>
</comment>
<evidence type="ECO:0000256" key="12">
    <source>
        <dbReference type="ARBA" id="ARBA00029757"/>
    </source>
</evidence>
<sequence>MLDKFIIKNIKCVNLLRKLLLPFVPFYYLVTWLRNIMYDLGLKKSSTYNFPVIAVGNLSVGGTGKSPMVEYLISLLKDEFVIATLSRGYKRETKGFQIVEPSCTAKQVGDEPLQFKKKFKDIIVSVDEDRQNGISNLRSLSPCPEVIILDDAYQHRKVKAGFYILLTAYYNLYCDDIVLPTGNLRESRKGANRADVIIVTKCPSNISFEERERITKKLKIQSNQDLFFTTINYQKNIVNASGVKTLDSLQDINFTLVTGIANPKPLLDFYMSLGLQFNHINFPDHHNFTNEEMEKLNNLEFIITTEKDYVRLNTGILEGKLWYQPMEVMFVENSGIFDCKISDYIKKDIP</sequence>
<accession>A0A918JW33</accession>
<keyword evidence="15" id="KW-1185">Reference proteome</keyword>
<dbReference type="GO" id="GO:0009029">
    <property type="term" value="F:lipid-A 4'-kinase activity"/>
    <property type="evidence" value="ECO:0007669"/>
    <property type="project" value="UniProtKB-UniRule"/>
</dbReference>
<dbReference type="GO" id="GO:0005524">
    <property type="term" value="F:ATP binding"/>
    <property type="evidence" value="ECO:0007669"/>
    <property type="project" value="UniProtKB-UniRule"/>
</dbReference>
<keyword evidence="5 13" id="KW-0444">Lipid biosynthesis</keyword>
<evidence type="ECO:0000313" key="15">
    <source>
        <dbReference type="Proteomes" id="UP000601108"/>
    </source>
</evidence>
<dbReference type="SUPFAM" id="SSF52540">
    <property type="entry name" value="P-loop containing nucleoside triphosphate hydrolases"/>
    <property type="match status" value="1"/>
</dbReference>
<proteinExistence type="inferred from homology"/>
<keyword evidence="6 13" id="KW-0441">Lipid A biosynthesis</keyword>
<reference evidence="14 15" key="1">
    <citation type="journal article" date="2014" name="Int. J. Syst. Evol. Microbiol.">
        <title>Complete genome sequence of Corynebacterium casei LMG S-19264T (=DSM 44701T), isolated from a smear-ripened cheese.</title>
        <authorList>
            <consortium name="US DOE Joint Genome Institute (JGI-PGF)"/>
            <person name="Walter F."/>
            <person name="Albersmeier A."/>
            <person name="Kalinowski J."/>
            <person name="Ruckert C."/>
        </authorList>
    </citation>
    <scope>NUCLEOTIDE SEQUENCE [LARGE SCALE GENOMIC DNA]</scope>
    <source>
        <strain evidence="14 15">KCTC 12285</strain>
    </source>
</reference>
<comment type="similarity">
    <text evidence="13">Belongs to the LpxK family.</text>
</comment>
<evidence type="ECO:0000256" key="11">
    <source>
        <dbReference type="ARBA" id="ARBA00023098"/>
    </source>
</evidence>
<keyword evidence="8 13" id="KW-0547">Nucleotide-binding</keyword>
<protein>
    <recommendedName>
        <fullName evidence="4 13">Tetraacyldisaccharide 4'-kinase</fullName>
        <ecNumber evidence="3 13">2.7.1.130</ecNumber>
    </recommendedName>
    <alternativeName>
        <fullName evidence="12 13">Lipid A 4'-kinase</fullName>
    </alternativeName>
</protein>
<evidence type="ECO:0000256" key="9">
    <source>
        <dbReference type="ARBA" id="ARBA00022777"/>
    </source>
</evidence>
<evidence type="ECO:0000313" key="14">
    <source>
        <dbReference type="EMBL" id="GGX20305.1"/>
    </source>
</evidence>
<comment type="catalytic activity">
    <reaction evidence="13">
        <text>a lipid A disaccharide + ATP = a lipid IVA + ADP + H(+)</text>
        <dbReference type="Rhea" id="RHEA:67840"/>
        <dbReference type="ChEBI" id="CHEBI:15378"/>
        <dbReference type="ChEBI" id="CHEBI:30616"/>
        <dbReference type="ChEBI" id="CHEBI:176343"/>
        <dbReference type="ChEBI" id="CHEBI:176425"/>
        <dbReference type="ChEBI" id="CHEBI:456216"/>
        <dbReference type="EC" id="2.7.1.130"/>
    </reaction>
</comment>
<dbReference type="AlphaFoldDB" id="A0A918JW33"/>
<dbReference type="EMBL" id="BMWS01000014">
    <property type="protein sequence ID" value="GGX20305.1"/>
    <property type="molecule type" value="Genomic_DNA"/>
</dbReference>
<comment type="function">
    <text evidence="1 13">Transfers the gamma-phosphate of ATP to the 4'-position of a tetraacyldisaccharide 1-phosphate intermediate (termed DS-1-P) to form tetraacyldisaccharide 1,4'-bis-phosphate (lipid IVA).</text>
</comment>
<evidence type="ECO:0000256" key="8">
    <source>
        <dbReference type="ARBA" id="ARBA00022741"/>
    </source>
</evidence>
<comment type="pathway">
    <text evidence="2 13">Glycolipid biosynthesis; lipid IV(A) biosynthesis; lipid IV(A) from (3R)-3-hydroxytetradecanoyl-[acyl-carrier-protein] and UDP-N-acetyl-alpha-D-glucosamine: step 6/6.</text>
</comment>
<evidence type="ECO:0000256" key="4">
    <source>
        <dbReference type="ARBA" id="ARBA00016436"/>
    </source>
</evidence>
<evidence type="ECO:0000256" key="1">
    <source>
        <dbReference type="ARBA" id="ARBA00002274"/>
    </source>
</evidence>